<reference evidence="2" key="1">
    <citation type="submission" date="2007-04" db="EMBL/GenBank/DDBJ databases">
        <authorList>
            <person name="Noh E.W."/>
            <person name="Lee J.S."/>
            <person name="Choi Y.I."/>
            <person name="Han M.S."/>
            <person name="Yi Y.S."/>
            <person name="Han S.U."/>
        </authorList>
    </citation>
    <scope>NUCLEOTIDE SEQUENCE</scope>
</reference>
<dbReference type="AlphaFoldDB" id="A4QMJ8"/>
<accession>A4QMJ8</accession>
<sequence>MQEFFSDVFGLCIHVSLWSLKFESLIFFLVSHLFGSLRITLILLI</sequence>
<organism evidence="2">
    <name type="scientific">Pinus koraiensis</name>
    <name type="common">Korean pine</name>
    <dbReference type="NCBI Taxonomy" id="88728"/>
    <lineage>
        <taxon>Eukaryota</taxon>
        <taxon>Viridiplantae</taxon>
        <taxon>Streptophyta</taxon>
        <taxon>Embryophyta</taxon>
        <taxon>Tracheophyta</taxon>
        <taxon>Spermatophyta</taxon>
        <taxon>Pinopsida</taxon>
        <taxon>Pinidae</taxon>
        <taxon>Conifers I</taxon>
        <taxon>Pinales</taxon>
        <taxon>Pinaceae</taxon>
        <taxon>Pinus</taxon>
        <taxon>Pinus subgen. Strobus</taxon>
    </lineage>
</organism>
<evidence type="ECO:0000256" key="1">
    <source>
        <dbReference type="SAM" id="Phobius"/>
    </source>
</evidence>
<geneLocation type="chloroplast" evidence="2"/>
<keyword evidence="1" id="KW-0812">Transmembrane</keyword>
<dbReference type="GeneID" id="5048516"/>
<keyword evidence="2" id="KW-0934">Plastid</keyword>
<dbReference type="EMBL" id="AY228468">
    <property type="protein sequence ID" value="ABP35348.1"/>
    <property type="molecule type" value="Genomic_DNA"/>
</dbReference>
<dbReference type="RefSeq" id="YP_001152102.1">
    <property type="nucleotide sequence ID" value="NC_004677.2"/>
</dbReference>
<evidence type="ECO:0000313" key="2">
    <source>
        <dbReference type="EMBL" id="ABP35348.1"/>
    </source>
</evidence>
<keyword evidence="1" id="KW-1133">Transmembrane helix</keyword>
<keyword evidence="2" id="KW-0150">Chloroplast</keyword>
<name>A4QMJ8_PINKO</name>
<keyword evidence="1" id="KW-0472">Membrane</keyword>
<protein>
    <submittedName>
        <fullName evidence="2">ORF45a</fullName>
    </submittedName>
</protein>
<proteinExistence type="predicted"/>
<feature type="transmembrane region" description="Helical" evidence="1">
    <location>
        <begin position="25"/>
        <end position="44"/>
    </location>
</feature>